<dbReference type="GO" id="GO:0000287">
    <property type="term" value="F:magnesium ion binding"/>
    <property type="evidence" value="ECO:0007669"/>
    <property type="project" value="UniProtKB-UniRule"/>
</dbReference>
<evidence type="ECO:0000313" key="12">
    <source>
        <dbReference type="Proteomes" id="UP000295416"/>
    </source>
</evidence>
<evidence type="ECO:0000256" key="4">
    <source>
        <dbReference type="ARBA" id="ARBA00022801"/>
    </source>
</evidence>
<accession>A0A4R2PDW8</accession>
<dbReference type="GO" id="GO:0006226">
    <property type="term" value="P:dUMP biosynthetic process"/>
    <property type="evidence" value="ECO:0007669"/>
    <property type="project" value="UniProtKB-UniRule"/>
</dbReference>
<dbReference type="NCBIfam" id="TIGR00576">
    <property type="entry name" value="dut"/>
    <property type="match status" value="1"/>
</dbReference>
<keyword evidence="12" id="KW-1185">Reference proteome</keyword>
<evidence type="ECO:0000256" key="5">
    <source>
        <dbReference type="ARBA" id="ARBA00022842"/>
    </source>
</evidence>
<dbReference type="RefSeq" id="WP_132742632.1">
    <property type="nucleotide sequence ID" value="NZ_SLXK01000001.1"/>
</dbReference>
<dbReference type="UniPathway" id="UPA00610">
    <property type="reaction ID" value="UER00666"/>
</dbReference>
<comment type="catalytic activity">
    <reaction evidence="7 8">
        <text>dUTP + H2O = dUMP + diphosphate + H(+)</text>
        <dbReference type="Rhea" id="RHEA:10248"/>
        <dbReference type="ChEBI" id="CHEBI:15377"/>
        <dbReference type="ChEBI" id="CHEBI:15378"/>
        <dbReference type="ChEBI" id="CHEBI:33019"/>
        <dbReference type="ChEBI" id="CHEBI:61555"/>
        <dbReference type="ChEBI" id="CHEBI:246422"/>
        <dbReference type="EC" id="3.6.1.23"/>
    </reaction>
</comment>
<reference evidence="11 12" key="1">
    <citation type="submission" date="2019-03" db="EMBL/GenBank/DDBJ databases">
        <title>Genomic Encyclopedia of Type Strains, Phase IV (KMG-IV): sequencing the most valuable type-strain genomes for metagenomic binning, comparative biology and taxonomic classification.</title>
        <authorList>
            <person name="Goeker M."/>
        </authorList>
    </citation>
    <scope>NUCLEOTIDE SEQUENCE [LARGE SCALE GENOMIC DNA]</scope>
    <source>
        <strain evidence="11 12">DSM 19377</strain>
    </source>
</reference>
<dbReference type="CDD" id="cd07557">
    <property type="entry name" value="trimeric_dUTPase"/>
    <property type="match status" value="1"/>
</dbReference>
<organism evidence="11 12">
    <name type="scientific">Scopulibacillus darangshiensis</name>
    <dbReference type="NCBI Taxonomy" id="442528"/>
    <lineage>
        <taxon>Bacteria</taxon>
        <taxon>Bacillati</taxon>
        <taxon>Bacillota</taxon>
        <taxon>Bacilli</taxon>
        <taxon>Bacillales</taxon>
        <taxon>Sporolactobacillaceae</taxon>
        <taxon>Scopulibacillus</taxon>
    </lineage>
</organism>
<keyword evidence="6 8" id="KW-0546">Nucleotide metabolism</keyword>
<comment type="function">
    <text evidence="8">This enzyme is involved in nucleotide metabolism: it produces dUMP, the immediate precursor of thymidine nucleotides and it decreases the intracellular concentration of dUTP so that uracil cannot be incorporated into DNA.</text>
</comment>
<dbReference type="HAMAP" id="MF_00116">
    <property type="entry name" value="dUTPase_bact"/>
    <property type="match status" value="1"/>
</dbReference>
<dbReference type="InterPro" id="IPR008181">
    <property type="entry name" value="dUTPase"/>
</dbReference>
<evidence type="ECO:0000256" key="6">
    <source>
        <dbReference type="ARBA" id="ARBA00023080"/>
    </source>
</evidence>
<dbReference type="NCBIfam" id="NF001862">
    <property type="entry name" value="PRK00601.1"/>
    <property type="match status" value="1"/>
</dbReference>
<comment type="pathway">
    <text evidence="8">Pyrimidine metabolism; dUMP biosynthesis; dUMP from dCTP (dUTP route): step 2/2.</text>
</comment>
<dbReference type="Proteomes" id="UP000295416">
    <property type="component" value="Unassembled WGS sequence"/>
</dbReference>
<comment type="caution">
    <text evidence="8">Lacks conserved residue(s) required for the propagation of feature annotation.</text>
</comment>
<gene>
    <name evidence="8" type="primary">dut</name>
    <name evidence="11" type="ORF">EV207_10190</name>
</gene>
<dbReference type="InterPro" id="IPR036157">
    <property type="entry name" value="dUTPase-like_sf"/>
</dbReference>
<comment type="caution">
    <text evidence="11">The sequence shown here is derived from an EMBL/GenBank/DDBJ whole genome shotgun (WGS) entry which is preliminary data.</text>
</comment>
<dbReference type="AlphaFoldDB" id="A0A4R2PDW8"/>
<dbReference type="EMBL" id="SLXK01000001">
    <property type="protein sequence ID" value="TCP32115.1"/>
    <property type="molecule type" value="Genomic_DNA"/>
</dbReference>
<evidence type="ECO:0000259" key="10">
    <source>
        <dbReference type="Pfam" id="PF00692"/>
    </source>
</evidence>
<evidence type="ECO:0000256" key="3">
    <source>
        <dbReference type="ARBA" id="ARBA00022723"/>
    </source>
</evidence>
<dbReference type="GO" id="GO:0046081">
    <property type="term" value="P:dUTP catabolic process"/>
    <property type="evidence" value="ECO:0007669"/>
    <property type="project" value="InterPro"/>
</dbReference>
<feature type="binding site" evidence="8">
    <location>
        <begin position="81"/>
        <end position="83"/>
    </location>
    <ligand>
        <name>substrate</name>
    </ligand>
</feature>
<evidence type="ECO:0000256" key="1">
    <source>
        <dbReference type="ARBA" id="ARBA00001946"/>
    </source>
</evidence>
<sequence length="148" mass="16064">MNYNLKVRLIHDDAHMPYQAHEGDAGLDLYSIEETTIQPGDSALISTGIQIELPKGTEAQVRPRSGLALKHSVTVLNSPGTIDEGYRGEIKVILINHGKSEFKIVKQMRIAQMVVAPVANVTMTQIEELTPSERGEGGFGSSGKNNPV</sequence>
<evidence type="ECO:0000256" key="8">
    <source>
        <dbReference type="HAMAP-Rule" id="MF_00116"/>
    </source>
</evidence>
<protein>
    <recommendedName>
        <fullName evidence="8">Deoxyuridine 5'-triphosphate nucleotidohydrolase</fullName>
        <shortName evidence="8">dUTPase</shortName>
        <ecNumber evidence="8">3.6.1.23</ecNumber>
    </recommendedName>
    <alternativeName>
        <fullName evidence="8">dUTP pyrophosphatase</fullName>
    </alternativeName>
</protein>
<feature type="binding site" evidence="8">
    <location>
        <begin position="64"/>
        <end position="66"/>
    </location>
    <ligand>
        <name>substrate</name>
    </ligand>
</feature>
<keyword evidence="4 8" id="KW-0378">Hydrolase</keyword>
<feature type="region of interest" description="Disordered" evidence="9">
    <location>
        <begin position="129"/>
        <end position="148"/>
    </location>
</feature>
<dbReference type="InterPro" id="IPR029054">
    <property type="entry name" value="dUTPase-like"/>
</dbReference>
<dbReference type="SUPFAM" id="SSF51283">
    <property type="entry name" value="dUTPase-like"/>
    <property type="match status" value="1"/>
</dbReference>
<dbReference type="PANTHER" id="PTHR11241">
    <property type="entry name" value="DEOXYURIDINE 5'-TRIPHOSPHATE NUCLEOTIDOHYDROLASE"/>
    <property type="match status" value="1"/>
</dbReference>
<evidence type="ECO:0000256" key="7">
    <source>
        <dbReference type="ARBA" id="ARBA00047686"/>
    </source>
</evidence>
<dbReference type="EC" id="3.6.1.23" evidence="8"/>
<evidence type="ECO:0000256" key="9">
    <source>
        <dbReference type="SAM" id="MobiDB-lite"/>
    </source>
</evidence>
<keyword evidence="3 8" id="KW-0479">Metal-binding</keyword>
<comment type="cofactor">
    <cofactor evidence="1 8">
        <name>Mg(2+)</name>
        <dbReference type="ChEBI" id="CHEBI:18420"/>
    </cofactor>
</comment>
<evidence type="ECO:0000313" key="11">
    <source>
        <dbReference type="EMBL" id="TCP32115.1"/>
    </source>
</evidence>
<dbReference type="GO" id="GO:0004170">
    <property type="term" value="F:dUTP diphosphatase activity"/>
    <property type="evidence" value="ECO:0007669"/>
    <property type="project" value="UniProtKB-UniRule"/>
</dbReference>
<dbReference type="Pfam" id="PF00692">
    <property type="entry name" value="dUTPase"/>
    <property type="match status" value="1"/>
</dbReference>
<evidence type="ECO:0000256" key="2">
    <source>
        <dbReference type="ARBA" id="ARBA00006581"/>
    </source>
</evidence>
<dbReference type="InterPro" id="IPR033704">
    <property type="entry name" value="dUTPase_trimeric"/>
</dbReference>
<feature type="binding site" evidence="8">
    <location>
        <position position="77"/>
    </location>
    <ligand>
        <name>substrate</name>
    </ligand>
</feature>
<name>A0A4R2PDW8_9BACL</name>
<proteinExistence type="inferred from homology"/>
<keyword evidence="5 8" id="KW-0460">Magnesium</keyword>
<feature type="domain" description="dUTPase-like" evidence="10">
    <location>
        <begin position="13"/>
        <end position="143"/>
    </location>
</feature>
<dbReference type="OrthoDB" id="9809956at2"/>
<dbReference type="Gene3D" id="2.70.40.10">
    <property type="match status" value="1"/>
</dbReference>
<dbReference type="FunFam" id="2.70.40.10:FF:000008">
    <property type="entry name" value="Deoxyuridine 5'-triphosphate nucleotidohydrolase"/>
    <property type="match status" value="1"/>
</dbReference>
<dbReference type="PANTHER" id="PTHR11241:SF0">
    <property type="entry name" value="DEOXYURIDINE 5'-TRIPHOSPHATE NUCLEOTIDOHYDROLASE"/>
    <property type="match status" value="1"/>
</dbReference>
<comment type="similarity">
    <text evidence="2 8">Belongs to the dUTPase family.</text>
</comment>